<sequence length="290" mass="31734">MDSNHSTDNGVGKTYPQISDDDGCLLAMLLCNGHVIPAVLNAAAQLNLFEIIAKATPPCLSVGEIASQLPNQYPDLASRLERMLRLLASFSVLTCSTRTNENGSTERVYGISPISKYLMPDSLSSTLPLLCHRTYIESYQNYKLAIVDADNDGINFDRPQVTELATPYRGIEHVGGDMFVSVPKGDAIMLKAVLHNWEDDTCVEILRNCYKALPENGKVIVVEKLIPETPEATGASKLASVIDNLMLIIVNGKERTVKDFEHLCKRSGFSKFQVGCFAISGVAGALEFYK</sequence>
<proteinExistence type="predicted"/>
<comment type="caution">
    <text evidence="1">The sequence shown here is derived from an EMBL/GenBank/DDBJ whole genome shotgun (WGS) entry which is preliminary data.</text>
</comment>
<organism evidence="1 2">
    <name type="scientific">Bauhinia variegata</name>
    <name type="common">Purple orchid tree</name>
    <name type="synonym">Phanera variegata</name>
    <dbReference type="NCBI Taxonomy" id="167791"/>
    <lineage>
        <taxon>Eukaryota</taxon>
        <taxon>Viridiplantae</taxon>
        <taxon>Streptophyta</taxon>
        <taxon>Embryophyta</taxon>
        <taxon>Tracheophyta</taxon>
        <taxon>Spermatophyta</taxon>
        <taxon>Magnoliopsida</taxon>
        <taxon>eudicotyledons</taxon>
        <taxon>Gunneridae</taxon>
        <taxon>Pentapetalae</taxon>
        <taxon>rosids</taxon>
        <taxon>fabids</taxon>
        <taxon>Fabales</taxon>
        <taxon>Fabaceae</taxon>
        <taxon>Cercidoideae</taxon>
        <taxon>Cercideae</taxon>
        <taxon>Bauhiniinae</taxon>
        <taxon>Bauhinia</taxon>
    </lineage>
</organism>
<dbReference type="Proteomes" id="UP000828941">
    <property type="component" value="Chromosome 10"/>
</dbReference>
<reference evidence="1 2" key="1">
    <citation type="journal article" date="2022" name="DNA Res.">
        <title>Chromosomal-level genome assembly of the orchid tree Bauhinia variegata (Leguminosae; Cercidoideae) supports the allotetraploid origin hypothesis of Bauhinia.</title>
        <authorList>
            <person name="Zhong Y."/>
            <person name="Chen Y."/>
            <person name="Zheng D."/>
            <person name="Pang J."/>
            <person name="Liu Y."/>
            <person name="Luo S."/>
            <person name="Meng S."/>
            <person name="Qian L."/>
            <person name="Wei D."/>
            <person name="Dai S."/>
            <person name="Zhou R."/>
        </authorList>
    </citation>
    <scope>NUCLEOTIDE SEQUENCE [LARGE SCALE GENOMIC DNA]</scope>
    <source>
        <strain evidence="1">BV-YZ2020</strain>
    </source>
</reference>
<protein>
    <submittedName>
        <fullName evidence="1">Uncharacterized protein</fullName>
    </submittedName>
</protein>
<keyword evidence="2" id="KW-1185">Reference proteome</keyword>
<evidence type="ECO:0000313" key="2">
    <source>
        <dbReference type="Proteomes" id="UP000828941"/>
    </source>
</evidence>
<evidence type="ECO:0000313" key="1">
    <source>
        <dbReference type="EMBL" id="KAI4317425.1"/>
    </source>
</evidence>
<gene>
    <name evidence="1" type="ORF">L6164_025293</name>
</gene>
<accession>A0ACB9M0B4</accession>
<name>A0ACB9M0B4_BAUVA</name>
<dbReference type="EMBL" id="CM039435">
    <property type="protein sequence ID" value="KAI4317425.1"/>
    <property type="molecule type" value="Genomic_DNA"/>
</dbReference>